<accession>A0A1X2HPJ5</accession>
<keyword evidence="2" id="KW-1133">Transmembrane helix</keyword>
<evidence type="ECO:0000256" key="1">
    <source>
        <dbReference type="SAM" id="MobiDB-lite"/>
    </source>
</evidence>
<reference evidence="3 4" key="1">
    <citation type="submission" date="2016-07" db="EMBL/GenBank/DDBJ databases">
        <title>Pervasive Adenine N6-methylation of Active Genes in Fungi.</title>
        <authorList>
            <consortium name="DOE Joint Genome Institute"/>
            <person name="Mondo S.J."/>
            <person name="Dannebaum R.O."/>
            <person name="Kuo R.C."/>
            <person name="Labutti K."/>
            <person name="Haridas S."/>
            <person name="Kuo A."/>
            <person name="Salamov A."/>
            <person name="Ahrendt S.R."/>
            <person name="Lipzen A."/>
            <person name="Sullivan W."/>
            <person name="Andreopoulos W.B."/>
            <person name="Clum A."/>
            <person name="Lindquist E."/>
            <person name="Daum C."/>
            <person name="Ramamoorthy G.K."/>
            <person name="Gryganskyi A."/>
            <person name="Culley D."/>
            <person name="Magnuson J.K."/>
            <person name="James T.Y."/>
            <person name="O'Malley M.A."/>
            <person name="Stajich J.E."/>
            <person name="Spatafora J.W."/>
            <person name="Visel A."/>
            <person name="Grigoriev I.V."/>
        </authorList>
    </citation>
    <scope>NUCLEOTIDE SEQUENCE [LARGE SCALE GENOMIC DNA]</scope>
    <source>
        <strain evidence="3 4">NRRL 2496</strain>
    </source>
</reference>
<dbReference type="EMBL" id="MCGN01000002">
    <property type="protein sequence ID" value="ORZ01271.1"/>
    <property type="molecule type" value="Genomic_DNA"/>
</dbReference>
<comment type="caution">
    <text evidence="3">The sequence shown here is derived from an EMBL/GenBank/DDBJ whole genome shotgun (WGS) entry which is preliminary data.</text>
</comment>
<feature type="region of interest" description="Disordered" evidence="1">
    <location>
        <begin position="144"/>
        <end position="168"/>
    </location>
</feature>
<evidence type="ECO:0000313" key="3">
    <source>
        <dbReference type="EMBL" id="ORZ01271.1"/>
    </source>
</evidence>
<feature type="compositionally biased region" description="Pro residues" evidence="1">
    <location>
        <begin position="158"/>
        <end position="168"/>
    </location>
</feature>
<evidence type="ECO:0000313" key="4">
    <source>
        <dbReference type="Proteomes" id="UP000242180"/>
    </source>
</evidence>
<proteinExistence type="predicted"/>
<keyword evidence="2" id="KW-0812">Transmembrane</keyword>
<dbReference type="AlphaFoldDB" id="A0A1X2HPJ5"/>
<feature type="compositionally biased region" description="Polar residues" evidence="1">
    <location>
        <begin position="43"/>
        <end position="56"/>
    </location>
</feature>
<keyword evidence="2" id="KW-0472">Membrane</keyword>
<keyword evidence="4" id="KW-1185">Reference proteome</keyword>
<protein>
    <submittedName>
        <fullName evidence="3">Uncharacterized protein</fullName>
    </submittedName>
</protein>
<dbReference type="Proteomes" id="UP000242180">
    <property type="component" value="Unassembled WGS sequence"/>
</dbReference>
<evidence type="ECO:0000256" key="2">
    <source>
        <dbReference type="SAM" id="Phobius"/>
    </source>
</evidence>
<organism evidence="3 4">
    <name type="scientific">Syncephalastrum racemosum</name>
    <name type="common">Filamentous fungus</name>
    <dbReference type="NCBI Taxonomy" id="13706"/>
    <lineage>
        <taxon>Eukaryota</taxon>
        <taxon>Fungi</taxon>
        <taxon>Fungi incertae sedis</taxon>
        <taxon>Mucoromycota</taxon>
        <taxon>Mucoromycotina</taxon>
        <taxon>Mucoromycetes</taxon>
        <taxon>Mucorales</taxon>
        <taxon>Syncephalastraceae</taxon>
        <taxon>Syncephalastrum</taxon>
    </lineage>
</organism>
<dbReference type="InParanoid" id="A0A1X2HPJ5"/>
<name>A0A1X2HPJ5_SYNRA</name>
<gene>
    <name evidence="3" type="ORF">BCR43DRAFT_486660</name>
</gene>
<feature type="region of interest" description="Disordered" evidence="1">
    <location>
        <begin position="193"/>
        <end position="222"/>
    </location>
</feature>
<feature type="region of interest" description="Disordered" evidence="1">
    <location>
        <begin position="1"/>
        <end position="67"/>
    </location>
</feature>
<feature type="compositionally biased region" description="Pro residues" evidence="1">
    <location>
        <begin position="21"/>
        <end position="37"/>
    </location>
</feature>
<feature type="transmembrane region" description="Helical" evidence="2">
    <location>
        <begin position="71"/>
        <end position="96"/>
    </location>
</feature>
<sequence>MLAREIQSMPPSPELFVPVPLSSPPPVPSPSSPPPSVPFTSSDTHFTNDNTDISNISSDTSGDGDQGGTSAALIITFEVVFSVFVFCVVAGCYIFGIHRRNRLKRMQQEQEMQAAAAQTVCTESMLERAFQRHERRLFDHFYTPTRHNSSTSIEQQPQDPPPYWPPDPLLQLPERAVTRLSQALLVSSLHPLPKYSDLDVSSSSPPSYPPSSSDNHAHHHPT</sequence>
<feature type="compositionally biased region" description="Polar residues" evidence="1">
    <location>
        <begin position="145"/>
        <end position="154"/>
    </location>
</feature>
<feature type="compositionally biased region" description="Low complexity" evidence="1">
    <location>
        <begin position="201"/>
        <end position="213"/>
    </location>
</feature>